<dbReference type="InterPro" id="IPR036291">
    <property type="entry name" value="NAD(P)-bd_dom_sf"/>
</dbReference>
<comment type="caution">
    <text evidence="3">The sequence shown here is derived from an EMBL/GenBank/DDBJ whole genome shotgun (WGS) entry which is preliminary data.</text>
</comment>
<evidence type="ECO:0000313" key="3">
    <source>
        <dbReference type="EMBL" id="OAX51443.1"/>
    </source>
</evidence>
<accession>A0A199NS61</accession>
<evidence type="ECO:0000313" key="4">
    <source>
        <dbReference type="Proteomes" id="UP000053171"/>
    </source>
</evidence>
<organism evidence="3 4">
    <name type="scientific">Rothia kristinae</name>
    <dbReference type="NCBI Taxonomy" id="37923"/>
    <lineage>
        <taxon>Bacteria</taxon>
        <taxon>Bacillati</taxon>
        <taxon>Actinomycetota</taxon>
        <taxon>Actinomycetes</taxon>
        <taxon>Micrococcales</taxon>
        <taxon>Micrococcaceae</taxon>
        <taxon>Rothia</taxon>
    </lineage>
</organism>
<feature type="domain" description="Ketoreductase" evidence="2">
    <location>
        <begin position="207"/>
        <end position="383"/>
    </location>
</feature>
<dbReference type="PANTHER" id="PTHR42760">
    <property type="entry name" value="SHORT-CHAIN DEHYDROGENASES/REDUCTASES FAMILY MEMBER"/>
    <property type="match status" value="1"/>
</dbReference>
<proteinExistence type="inferred from homology"/>
<dbReference type="EMBL" id="LJBJ02000019">
    <property type="protein sequence ID" value="OAX51443.1"/>
    <property type="molecule type" value="Genomic_DNA"/>
</dbReference>
<dbReference type="AlphaFoldDB" id="A0A199NS61"/>
<evidence type="ECO:0000259" key="2">
    <source>
        <dbReference type="SMART" id="SM00822"/>
    </source>
</evidence>
<keyword evidence="4" id="KW-1185">Reference proteome</keyword>
<protein>
    <submittedName>
        <fullName evidence="3">3-oxoacyl-ACP reductase</fullName>
    </submittedName>
</protein>
<comment type="similarity">
    <text evidence="1">Belongs to the short-chain dehydrogenases/reductases (SDR) family.</text>
</comment>
<dbReference type="SMART" id="SM00822">
    <property type="entry name" value="PKS_KR"/>
    <property type="match status" value="1"/>
</dbReference>
<dbReference type="PANTHER" id="PTHR42760:SF78">
    <property type="entry name" value="3-OXOACYL-[ACYL-CARRIER-PROTEIN] REDUCTASE [NADH]"/>
    <property type="match status" value="1"/>
</dbReference>
<evidence type="ECO:0000256" key="1">
    <source>
        <dbReference type="ARBA" id="ARBA00006484"/>
    </source>
</evidence>
<dbReference type="RefSeq" id="WP_064725695.1">
    <property type="nucleotide sequence ID" value="NZ_JBFBMA010000001.1"/>
</dbReference>
<gene>
    <name evidence="3" type="ORF">AN277_0208865</name>
</gene>
<dbReference type="InterPro" id="IPR002347">
    <property type="entry name" value="SDR_fam"/>
</dbReference>
<reference evidence="3" key="1">
    <citation type="submission" date="2016-06" db="EMBL/GenBank/DDBJ databases">
        <title>Identification of putative biosynthetic pathways for the production of bioactive secondary metabolites by the marine actinomycete Kocuria kristinae RUTW2-3.</title>
        <authorList>
            <person name="Waterworth S.C."/>
            <person name="Walmsley T.A."/>
            <person name="Matongo T."/>
            <person name="Davies-Coleman M.T."/>
            <person name="Dorrington R.A."/>
        </authorList>
    </citation>
    <scope>NUCLEOTIDE SEQUENCE [LARGE SCALE GENOMIC DNA]</scope>
    <source>
        <strain evidence="3">RUTW2-3</strain>
    </source>
</reference>
<dbReference type="Gene3D" id="3.40.50.720">
    <property type="entry name" value="NAD(P)-binding Rossmann-like Domain"/>
    <property type="match status" value="2"/>
</dbReference>
<dbReference type="InterPro" id="IPR057326">
    <property type="entry name" value="KR_dom"/>
</dbReference>
<name>A0A199NS61_9MICC</name>
<dbReference type="Proteomes" id="UP000053171">
    <property type="component" value="Unassembled WGS sequence"/>
</dbReference>
<dbReference type="NCBIfam" id="NF006110">
    <property type="entry name" value="PRK08261.1"/>
    <property type="match status" value="1"/>
</dbReference>
<sequence>MKDSYTQLVNSPIGKKLAEALGLPRPTALRRYEPGAPLLADPRVLVVGGPASDPLARRLLAWGLEVHRHPSPGTTYGAIIADFTAVTDPGQLQEIALGVGAALRSLGSSGRIVVLGRTGSTEDDPELVAAQAGVVGFMRSLAHESRRGATCNALLLDGDFGLDAPALEGPLRFLLSARSAYVSGQPLVVAAADGPGAPDPERPLEGKVAVVTGAARGIGAAIVRRLHADGARLLLVDVPAAGEALTKVANEVSGQALQLDITAEDAGRRIAETARRAFGILDVVIHNAGITRDKMLANMDAARWGSVLAVNLSSQLRMNRQLLESGALGQHPRIVCLASTSGIAGNKGQTNYAASKAGIIGMVAAEAEDLAETGGTINAVAPGFIETEMTRAMPTVTREVARRLNSLSQGGRPEDVAQAVAFLASDAAAGVNGQTLRVCGQSMVGA</sequence>
<dbReference type="SUPFAM" id="SSF51735">
    <property type="entry name" value="NAD(P)-binding Rossmann-fold domains"/>
    <property type="match status" value="2"/>
</dbReference>
<dbReference type="Pfam" id="PF13561">
    <property type="entry name" value="adh_short_C2"/>
    <property type="match status" value="1"/>
</dbReference>
<dbReference type="PRINTS" id="PR00081">
    <property type="entry name" value="GDHRDH"/>
</dbReference>
<dbReference type="FunFam" id="3.40.50.720:FF:000338">
    <property type="entry name" value="3-oxoacyl-ACP reductase FabG"/>
    <property type="match status" value="1"/>
</dbReference>
<dbReference type="GO" id="GO:0016616">
    <property type="term" value="F:oxidoreductase activity, acting on the CH-OH group of donors, NAD or NADP as acceptor"/>
    <property type="evidence" value="ECO:0007669"/>
    <property type="project" value="TreeGrafter"/>
</dbReference>
<dbReference type="PRINTS" id="PR00080">
    <property type="entry name" value="SDRFAMILY"/>
</dbReference>